<proteinExistence type="predicted"/>
<accession>A0A024U3A1</accession>
<dbReference type="GeneID" id="20084448"/>
<dbReference type="VEuPathDB" id="FungiDB:H310_07398"/>
<dbReference type="RefSeq" id="XP_008871016.1">
    <property type="nucleotide sequence ID" value="XM_008872794.1"/>
</dbReference>
<dbReference type="PROSITE" id="PS51253">
    <property type="entry name" value="HTH_CENPB"/>
    <property type="match status" value="1"/>
</dbReference>
<keyword evidence="1" id="KW-0238">DNA-binding</keyword>
<dbReference type="OrthoDB" id="117248at2759"/>
<dbReference type="EMBL" id="KI913964">
    <property type="protein sequence ID" value="ETW00881.1"/>
    <property type="molecule type" value="Genomic_DNA"/>
</dbReference>
<evidence type="ECO:0000313" key="3">
    <source>
        <dbReference type="EMBL" id="ETW00881.1"/>
    </source>
</evidence>
<gene>
    <name evidence="3" type="ORF">H310_07398</name>
</gene>
<dbReference type="eggNOG" id="ENOG502SXPD">
    <property type="taxonomic scope" value="Eukaryota"/>
</dbReference>
<sequence length="182" mass="20694">MRSLERANCHWANHLRQGHAEIRDQMLATDDHDEPSYLLRLKFSNGWLHRFKTRFKLKSRRVYGEAASASERTVEDGRRSLLAVTSGYDKRDNYNLDETAYFYCSTPPKTVCTKGTNTTAFLQPQDAGIIQGKVGVLRATYLVEKYDKLVASADESNKENFGSLVNKLHEVSLVSLMKKCAN</sequence>
<evidence type="ECO:0000256" key="1">
    <source>
        <dbReference type="ARBA" id="ARBA00023125"/>
    </source>
</evidence>
<protein>
    <recommendedName>
        <fullName evidence="2">HTH CENPB-type domain-containing protein</fullName>
    </recommendedName>
</protein>
<name>A0A024U3A1_9STRA</name>
<reference evidence="3" key="1">
    <citation type="submission" date="2013-12" db="EMBL/GenBank/DDBJ databases">
        <title>The Genome Sequence of Aphanomyces invadans NJM9701.</title>
        <authorList>
            <consortium name="The Broad Institute Genomics Platform"/>
            <person name="Russ C."/>
            <person name="Tyler B."/>
            <person name="van West P."/>
            <person name="Dieguez-Uribeondo J."/>
            <person name="Young S.K."/>
            <person name="Zeng Q."/>
            <person name="Gargeya S."/>
            <person name="Fitzgerald M."/>
            <person name="Abouelleil A."/>
            <person name="Alvarado L."/>
            <person name="Chapman S.B."/>
            <person name="Gainer-Dewar J."/>
            <person name="Goldberg J."/>
            <person name="Griggs A."/>
            <person name="Gujja S."/>
            <person name="Hansen M."/>
            <person name="Howarth C."/>
            <person name="Imamovic A."/>
            <person name="Ireland A."/>
            <person name="Larimer J."/>
            <person name="McCowan C."/>
            <person name="Murphy C."/>
            <person name="Pearson M."/>
            <person name="Poon T.W."/>
            <person name="Priest M."/>
            <person name="Roberts A."/>
            <person name="Saif S."/>
            <person name="Shea T."/>
            <person name="Sykes S."/>
            <person name="Wortman J."/>
            <person name="Nusbaum C."/>
            <person name="Birren B."/>
        </authorList>
    </citation>
    <scope>NUCLEOTIDE SEQUENCE [LARGE SCALE GENOMIC DNA]</scope>
    <source>
        <strain evidence="3">NJM9701</strain>
    </source>
</reference>
<organism evidence="3">
    <name type="scientific">Aphanomyces invadans</name>
    <dbReference type="NCBI Taxonomy" id="157072"/>
    <lineage>
        <taxon>Eukaryota</taxon>
        <taxon>Sar</taxon>
        <taxon>Stramenopiles</taxon>
        <taxon>Oomycota</taxon>
        <taxon>Saprolegniomycetes</taxon>
        <taxon>Saprolegniales</taxon>
        <taxon>Verrucalvaceae</taxon>
        <taxon>Aphanomyces</taxon>
    </lineage>
</organism>
<dbReference type="InterPro" id="IPR006600">
    <property type="entry name" value="HTH_CenpB_DNA-bd_dom"/>
</dbReference>
<dbReference type="AlphaFoldDB" id="A0A024U3A1"/>
<evidence type="ECO:0000259" key="2">
    <source>
        <dbReference type="PROSITE" id="PS51253"/>
    </source>
</evidence>
<feature type="domain" description="HTH CENPB-type" evidence="2">
    <location>
        <begin position="1"/>
        <end position="61"/>
    </location>
</feature>
<dbReference type="Gene3D" id="1.10.10.60">
    <property type="entry name" value="Homeodomain-like"/>
    <property type="match status" value="1"/>
</dbReference>
<dbReference type="GO" id="GO:0003677">
    <property type="term" value="F:DNA binding"/>
    <property type="evidence" value="ECO:0007669"/>
    <property type="project" value="UniProtKB-KW"/>
</dbReference>
<dbReference type="STRING" id="157072.A0A024U3A1"/>